<dbReference type="InterPro" id="IPR006427">
    <property type="entry name" value="Portal_HK97"/>
</dbReference>
<dbReference type="EMBL" id="JFZV01000012">
    <property type="protein sequence ID" value="KDN14040.1"/>
    <property type="molecule type" value="Genomic_DNA"/>
</dbReference>
<dbReference type="InterPro" id="IPR006944">
    <property type="entry name" value="Phage/GTA_portal"/>
</dbReference>
<keyword evidence="2" id="KW-1185">Reference proteome</keyword>
<evidence type="ECO:0000313" key="2">
    <source>
        <dbReference type="Proteomes" id="UP000027170"/>
    </source>
</evidence>
<organism evidence="1 2">
    <name type="scientific">Snodgrassella communis</name>
    <dbReference type="NCBI Taxonomy" id="2946699"/>
    <lineage>
        <taxon>Bacteria</taxon>
        <taxon>Pseudomonadati</taxon>
        <taxon>Pseudomonadota</taxon>
        <taxon>Betaproteobacteria</taxon>
        <taxon>Neisseriales</taxon>
        <taxon>Neisseriaceae</taxon>
        <taxon>Snodgrassella</taxon>
    </lineage>
</organism>
<dbReference type="NCBIfam" id="TIGR01537">
    <property type="entry name" value="portal_HK97"/>
    <property type="match status" value="1"/>
</dbReference>
<gene>
    <name evidence="1" type="ORF">SALWKB29_1942</name>
</gene>
<name>A0A836MPF6_9NEIS</name>
<evidence type="ECO:0000313" key="1">
    <source>
        <dbReference type="EMBL" id="KDN14040.1"/>
    </source>
</evidence>
<accession>A0A836MPF6</accession>
<protein>
    <submittedName>
        <fullName evidence="1">Phage portal protein</fullName>
    </submittedName>
</protein>
<comment type="caution">
    <text evidence="1">The sequence shown here is derived from an EMBL/GenBank/DDBJ whole genome shotgun (WGS) entry which is preliminary data.</text>
</comment>
<dbReference type="AlphaFoldDB" id="A0A836MPF6"/>
<dbReference type="Pfam" id="PF04860">
    <property type="entry name" value="Phage_portal"/>
    <property type="match status" value="1"/>
</dbReference>
<reference evidence="1 2" key="1">
    <citation type="submission" date="2014-03" db="EMBL/GenBank/DDBJ databases">
        <title>The genomes of two eusocial bee gut symbionts.</title>
        <authorList>
            <person name="Kwong W.K."/>
            <person name="Engel P."/>
            <person name="Koch H."/>
            <person name="Moran N.A."/>
        </authorList>
    </citation>
    <scope>NUCLEOTIDE SEQUENCE [LARGE SCALE GENOMIC DNA]</scope>
    <source>
        <strain evidence="2">wkB29</strain>
    </source>
</reference>
<proteinExistence type="predicted"/>
<dbReference type="Proteomes" id="UP000027170">
    <property type="component" value="Unassembled WGS sequence"/>
</dbReference>
<sequence>MDPEDVNSFFAVFACISKISQDISKLPLLTKIISDGVWQTQELKGYDFILKPNHYQTLQQFFERWVQSKLFKGNTYVYKERDIYGKVKNLHVLHPDRVQPLVADNGEVYYQIANDRLSMIGDSPIILPASEVIHDRWNCFYHPLVGLSPVVACKVSVDNGLAIQANSRTFFKNQSRPSGILTTPGSISEETAKLIRERWNSAYGGQNQGGTAVLGDDMKYQTVTMSAADSQLIEQLRLSAEIVCSAFKMPPFLIGLASLPNNMKVEDLNEIYYSGCLQTLIEAIENLLTQEVVTDKKVSIEFDLDSLIRMNSTTLMGMLKEGVSSALMTPNEARQRIGLCPVEGGDTPYLQQQNFSLSALAKRDAKEDPFAGKTAKNMPAESEIAFKAAYAGVFNKEVPYLKGQFVTKSGSLWAVLNDHCGDFDHANFKLCSKDWIK</sequence>